<reference evidence="5 6" key="1">
    <citation type="submission" date="2020-07" db="EMBL/GenBank/DDBJ databases">
        <title>Draft whole-genome sequence of Heliobacterium chlorum DSM 3682, type strain.</title>
        <authorList>
            <person name="Kyndt J.A."/>
            <person name="Meyer T.E."/>
            <person name="Imhoff J.F."/>
        </authorList>
    </citation>
    <scope>NUCLEOTIDE SEQUENCE [LARGE SCALE GENOMIC DNA]</scope>
    <source>
        <strain evidence="5 6">DSM 3682</strain>
    </source>
</reference>
<evidence type="ECO:0000256" key="2">
    <source>
        <dbReference type="ARBA" id="ARBA00022679"/>
    </source>
</evidence>
<comment type="pathway">
    <text evidence="4">Quinol/quinone metabolism; menaquinone biosynthesis; menaquinol from 1,4-dihydroxy-2-naphthoate: step 2/2.</text>
</comment>
<evidence type="ECO:0000313" key="5">
    <source>
        <dbReference type="EMBL" id="MBC9783150.1"/>
    </source>
</evidence>
<dbReference type="GO" id="GO:0032259">
    <property type="term" value="P:methylation"/>
    <property type="evidence" value="ECO:0007669"/>
    <property type="project" value="UniProtKB-KW"/>
</dbReference>
<keyword evidence="4" id="KW-0474">Menaquinone biosynthesis</keyword>
<dbReference type="NCBIfam" id="NF001244">
    <property type="entry name" value="PRK00216.1-5"/>
    <property type="match status" value="1"/>
</dbReference>
<dbReference type="Pfam" id="PF01209">
    <property type="entry name" value="Ubie_methyltran"/>
    <property type="match status" value="1"/>
</dbReference>
<evidence type="ECO:0000256" key="3">
    <source>
        <dbReference type="ARBA" id="ARBA00022691"/>
    </source>
</evidence>
<keyword evidence="1 4" id="KW-0489">Methyltransferase</keyword>
<dbReference type="Proteomes" id="UP000617402">
    <property type="component" value="Unassembled WGS sequence"/>
</dbReference>
<comment type="catalytic activity">
    <reaction evidence="4">
        <text>a 2-demethylmenaquinol + S-adenosyl-L-methionine = a menaquinol + S-adenosyl-L-homocysteine + H(+)</text>
        <dbReference type="Rhea" id="RHEA:42640"/>
        <dbReference type="Rhea" id="RHEA-COMP:9539"/>
        <dbReference type="Rhea" id="RHEA-COMP:9563"/>
        <dbReference type="ChEBI" id="CHEBI:15378"/>
        <dbReference type="ChEBI" id="CHEBI:18151"/>
        <dbReference type="ChEBI" id="CHEBI:55437"/>
        <dbReference type="ChEBI" id="CHEBI:57856"/>
        <dbReference type="ChEBI" id="CHEBI:59789"/>
        <dbReference type="EC" id="2.1.1.163"/>
    </reaction>
</comment>
<dbReference type="GO" id="GO:0043770">
    <property type="term" value="F:demethylmenaquinone methyltransferase activity"/>
    <property type="evidence" value="ECO:0007669"/>
    <property type="project" value="UniProtKB-EC"/>
</dbReference>
<evidence type="ECO:0000313" key="6">
    <source>
        <dbReference type="Proteomes" id="UP000617402"/>
    </source>
</evidence>
<dbReference type="EMBL" id="JACVHF010000001">
    <property type="protein sequence ID" value="MBC9783150.1"/>
    <property type="molecule type" value="Genomic_DNA"/>
</dbReference>
<comment type="similarity">
    <text evidence="4">Belongs to the class I-like SAM-binding methyltransferase superfamily. MenG/UbiE family.</text>
</comment>
<comment type="caution">
    <text evidence="4">Lacks conserved residue(s) required for the propagation of feature annotation.</text>
</comment>
<dbReference type="RefSeq" id="WP_188038321.1">
    <property type="nucleotide sequence ID" value="NZ_JACVHF010000001.1"/>
</dbReference>
<dbReference type="NCBIfam" id="NF001243">
    <property type="entry name" value="PRK00216.1-4"/>
    <property type="match status" value="1"/>
</dbReference>
<dbReference type="InterPro" id="IPR023576">
    <property type="entry name" value="UbiE/COQ5_MeTrFase_CS"/>
</dbReference>
<dbReference type="InterPro" id="IPR004033">
    <property type="entry name" value="UbiE/COQ5_MeTrFase"/>
</dbReference>
<feature type="binding site" evidence="4">
    <location>
        <begin position="113"/>
        <end position="114"/>
    </location>
    <ligand>
        <name>S-adenosyl-L-methionine</name>
        <dbReference type="ChEBI" id="CHEBI:59789"/>
    </ligand>
</feature>
<dbReference type="HAMAP" id="MF_01813">
    <property type="entry name" value="MenG_UbiE_methyltr"/>
    <property type="match status" value="1"/>
</dbReference>
<keyword evidence="6" id="KW-1185">Reference proteome</keyword>
<proteinExistence type="inferred from homology"/>
<sequence>MPDEFRSAEEKERYIQSTFSTIASRYDLINQVFTFNSDRRWRRKTAYYSAVGVGGTALDVCCGTGELAQALAERVGRRGHVVALDFNQDMLEVAREKQRQRLLEPQIEFIQGNAMELPFEDNRFDAATVGFGLRNVPDYRQALREMTRVIRPGGTVVCLETSKPVSTGLRILHGLYVDHFIPMLDKMAAGRQGPYAWLARSTQAFLSQEELAQVFRDIGLINVRYYNLFGGAAAIHVGYKPANPISPFHTGESS</sequence>
<gene>
    <name evidence="4" type="primary">menG</name>
    <name evidence="5" type="ORF">H1S01_01340</name>
</gene>
<dbReference type="CDD" id="cd02440">
    <property type="entry name" value="AdoMet_MTases"/>
    <property type="match status" value="1"/>
</dbReference>
<accession>A0ABR7SYQ0</accession>
<organism evidence="5 6">
    <name type="scientific">Heliobacterium chlorum</name>
    <dbReference type="NCBI Taxonomy" id="2698"/>
    <lineage>
        <taxon>Bacteria</taxon>
        <taxon>Bacillati</taxon>
        <taxon>Bacillota</taxon>
        <taxon>Clostridia</taxon>
        <taxon>Eubacteriales</taxon>
        <taxon>Heliobacteriaceae</taxon>
        <taxon>Heliobacterium</taxon>
    </lineage>
</organism>
<keyword evidence="2 4" id="KW-0808">Transferase</keyword>
<dbReference type="Gene3D" id="3.40.50.150">
    <property type="entry name" value="Vaccinia Virus protein VP39"/>
    <property type="match status" value="1"/>
</dbReference>
<dbReference type="SUPFAM" id="SSF53335">
    <property type="entry name" value="S-adenosyl-L-methionine-dependent methyltransferases"/>
    <property type="match status" value="1"/>
</dbReference>
<comment type="function">
    <text evidence="4">Methyltransferase required for the conversion of demethylmenaquinol (DMKH2) to menaquinol (MKH2).</text>
</comment>
<feature type="binding site" evidence="4">
    <location>
        <position position="85"/>
    </location>
    <ligand>
        <name>S-adenosyl-L-methionine</name>
        <dbReference type="ChEBI" id="CHEBI:59789"/>
    </ligand>
</feature>
<evidence type="ECO:0000256" key="4">
    <source>
        <dbReference type="HAMAP-Rule" id="MF_01813"/>
    </source>
</evidence>
<evidence type="ECO:0000256" key="1">
    <source>
        <dbReference type="ARBA" id="ARBA00022603"/>
    </source>
</evidence>
<dbReference type="NCBIfam" id="TIGR01934">
    <property type="entry name" value="MenG_MenH_UbiE"/>
    <property type="match status" value="1"/>
</dbReference>
<keyword evidence="3 4" id="KW-0949">S-adenosyl-L-methionine</keyword>
<dbReference type="PROSITE" id="PS01184">
    <property type="entry name" value="UBIE_2"/>
    <property type="match status" value="1"/>
</dbReference>
<dbReference type="EC" id="2.1.1.163" evidence="4"/>
<feature type="binding site" evidence="4">
    <location>
        <position position="64"/>
    </location>
    <ligand>
        <name>S-adenosyl-L-methionine</name>
        <dbReference type="ChEBI" id="CHEBI:59789"/>
    </ligand>
</feature>
<dbReference type="InterPro" id="IPR029063">
    <property type="entry name" value="SAM-dependent_MTases_sf"/>
</dbReference>
<dbReference type="PROSITE" id="PS51608">
    <property type="entry name" value="SAM_MT_UBIE"/>
    <property type="match status" value="1"/>
</dbReference>
<name>A0ABR7SYQ0_HELCL</name>
<dbReference type="PANTHER" id="PTHR43591">
    <property type="entry name" value="METHYLTRANSFERASE"/>
    <property type="match status" value="1"/>
</dbReference>
<protein>
    <recommendedName>
        <fullName evidence="4">Demethylmenaquinone methyltransferase</fullName>
        <ecNumber evidence="4">2.1.1.163</ecNumber>
    </recommendedName>
</protein>
<dbReference type="PANTHER" id="PTHR43591:SF24">
    <property type="entry name" value="2-METHOXY-6-POLYPRENYL-1,4-BENZOQUINOL METHYLASE, MITOCHONDRIAL"/>
    <property type="match status" value="1"/>
</dbReference>
<comment type="caution">
    <text evidence="5">The sequence shown here is derived from an EMBL/GenBank/DDBJ whole genome shotgun (WGS) entry which is preliminary data.</text>
</comment>